<sequence length="188" mass="21679">MSTPFRRLIKHLPAVAEAVLTKCMKKDNLRSDNPNYEITFDYKFLDDAFEVGRWSGGKDLIKQEKNTNSSSNKKVDFFLEQYDIYDNYHRLKKGVVPYSDSAADVSKDHPLTLMVESKRESLLQHPTVTSLLNYKWKKFGRYLYGLNLASYIVYLVLLNVYMTTTPPRFAINITGTESGIEQGQSCIR</sequence>
<keyword evidence="6" id="KW-1133">Transmembrane helix</keyword>
<dbReference type="GO" id="GO:0034220">
    <property type="term" value="P:monoatomic ion transmembrane transport"/>
    <property type="evidence" value="ECO:0007669"/>
    <property type="project" value="UniProtKB-KW"/>
</dbReference>
<evidence type="ECO:0000256" key="4">
    <source>
        <dbReference type="ARBA" id="ARBA00023065"/>
    </source>
</evidence>
<dbReference type="PANTHER" id="PTHR47143">
    <property type="entry name" value="TRANSIENT RECEPTOR POTENTIAL CATION CHANNEL PROTEIN PAINLESS"/>
    <property type="match status" value="1"/>
</dbReference>
<reference evidence="7" key="4">
    <citation type="submission" date="2025-09" db="UniProtKB">
        <authorList>
            <consortium name="Ensembl"/>
        </authorList>
    </citation>
    <scope>IDENTIFICATION</scope>
</reference>
<keyword evidence="8" id="KW-1185">Reference proteome</keyword>
<dbReference type="Proteomes" id="UP000008144">
    <property type="component" value="Chromosome 5"/>
</dbReference>
<name>H2XXD5_CIOIN</name>
<dbReference type="InParanoid" id="H2XXD5"/>
<evidence type="ECO:0000313" key="7">
    <source>
        <dbReference type="Ensembl" id="ENSCINP00000034319.1"/>
    </source>
</evidence>
<dbReference type="PANTHER" id="PTHR47143:SF3">
    <property type="entry name" value="PWWP DOMAIN-CONTAINING PROTEIN"/>
    <property type="match status" value="1"/>
</dbReference>
<evidence type="ECO:0000256" key="3">
    <source>
        <dbReference type="ARBA" id="ARBA00023043"/>
    </source>
</evidence>
<keyword evidence="6" id="KW-0812">Transmembrane</keyword>
<accession>H2XXD5</accession>
<dbReference type="STRING" id="7719.ENSCINP00000034319"/>
<evidence type="ECO:0000256" key="6">
    <source>
        <dbReference type="SAM" id="Phobius"/>
    </source>
</evidence>
<dbReference type="AlphaFoldDB" id="H2XXD5"/>
<evidence type="ECO:0000256" key="2">
    <source>
        <dbReference type="ARBA" id="ARBA00022737"/>
    </source>
</evidence>
<evidence type="ECO:0000313" key="8">
    <source>
        <dbReference type="Proteomes" id="UP000008144"/>
    </source>
</evidence>
<protein>
    <submittedName>
        <fullName evidence="7">Uncharacterized protein</fullName>
    </submittedName>
</protein>
<feature type="transmembrane region" description="Helical" evidence="6">
    <location>
        <begin position="142"/>
        <end position="162"/>
    </location>
</feature>
<keyword evidence="4" id="KW-0406">Ion transport</keyword>
<reference evidence="7" key="2">
    <citation type="journal article" date="2008" name="Genome Biol.">
        <title>Improved genome assembly and evidence-based global gene model set for the chordate Ciona intestinalis: new insight into intron and operon populations.</title>
        <authorList>
            <person name="Satou Y."/>
            <person name="Mineta K."/>
            <person name="Ogasawara M."/>
            <person name="Sasakura Y."/>
            <person name="Shoguchi E."/>
            <person name="Ueno K."/>
            <person name="Yamada L."/>
            <person name="Matsumoto J."/>
            <person name="Wasserscheid J."/>
            <person name="Dewar K."/>
            <person name="Wiley G.B."/>
            <person name="Macmil S.L."/>
            <person name="Roe B.A."/>
            <person name="Zeller R.W."/>
            <person name="Hastings K.E."/>
            <person name="Lemaire P."/>
            <person name="Lindquist E."/>
            <person name="Endo T."/>
            <person name="Hotta K."/>
            <person name="Inaba K."/>
        </authorList>
    </citation>
    <scope>NUCLEOTIDE SEQUENCE [LARGE SCALE GENOMIC DNA]</scope>
    <source>
        <strain evidence="7">wild type</strain>
    </source>
</reference>
<proteinExistence type="predicted"/>
<organism evidence="7 8">
    <name type="scientific">Ciona intestinalis</name>
    <name type="common">Transparent sea squirt</name>
    <name type="synonym">Ascidia intestinalis</name>
    <dbReference type="NCBI Taxonomy" id="7719"/>
    <lineage>
        <taxon>Eukaryota</taxon>
        <taxon>Metazoa</taxon>
        <taxon>Chordata</taxon>
        <taxon>Tunicata</taxon>
        <taxon>Ascidiacea</taxon>
        <taxon>Phlebobranchia</taxon>
        <taxon>Cionidae</taxon>
        <taxon>Ciona</taxon>
    </lineage>
</organism>
<evidence type="ECO:0000256" key="5">
    <source>
        <dbReference type="ARBA" id="ARBA00023303"/>
    </source>
</evidence>
<dbReference type="EMBL" id="EAAA01002052">
    <property type="status" value="NOT_ANNOTATED_CDS"/>
    <property type="molecule type" value="Genomic_DNA"/>
</dbReference>
<dbReference type="InterPro" id="IPR052076">
    <property type="entry name" value="TRP_cation_channel"/>
</dbReference>
<keyword evidence="3" id="KW-0040">ANK repeat</keyword>
<reference evidence="8" key="1">
    <citation type="journal article" date="2002" name="Science">
        <title>The draft genome of Ciona intestinalis: insights into chordate and vertebrate origins.</title>
        <authorList>
            <person name="Dehal P."/>
            <person name="Satou Y."/>
            <person name="Campbell R.K."/>
            <person name="Chapman J."/>
            <person name="Degnan B."/>
            <person name="De Tomaso A."/>
            <person name="Davidson B."/>
            <person name="Di Gregorio A."/>
            <person name="Gelpke M."/>
            <person name="Goodstein D.M."/>
            <person name="Harafuji N."/>
            <person name="Hastings K.E."/>
            <person name="Ho I."/>
            <person name="Hotta K."/>
            <person name="Huang W."/>
            <person name="Kawashima T."/>
            <person name="Lemaire P."/>
            <person name="Martinez D."/>
            <person name="Meinertzhagen I.A."/>
            <person name="Necula S."/>
            <person name="Nonaka M."/>
            <person name="Putnam N."/>
            <person name="Rash S."/>
            <person name="Saiga H."/>
            <person name="Satake M."/>
            <person name="Terry A."/>
            <person name="Yamada L."/>
            <person name="Wang H.G."/>
            <person name="Awazu S."/>
            <person name="Azumi K."/>
            <person name="Boore J."/>
            <person name="Branno M."/>
            <person name="Chin-Bow S."/>
            <person name="DeSantis R."/>
            <person name="Doyle S."/>
            <person name="Francino P."/>
            <person name="Keys D.N."/>
            <person name="Haga S."/>
            <person name="Hayashi H."/>
            <person name="Hino K."/>
            <person name="Imai K.S."/>
            <person name="Inaba K."/>
            <person name="Kano S."/>
            <person name="Kobayashi K."/>
            <person name="Kobayashi M."/>
            <person name="Lee B.I."/>
            <person name="Makabe K.W."/>
            <person name="Manohar C."/>
            <person name="Matassi G."/>
            <person name="Medina M."/>
            <person name="Mochizuki Y."/>
            <person name="Mount S."/>
            <person name="Morishita T."/>
            <person name="Miura S."/>
            <person name="Nakayama A."/>
            <person name="Nishizaka S."/>
            <person name="Nomoto H."/>
            <person name="Ohta F."/>
            <person name="Oishi K."/>
            <person name="Rigoutsos I."/>
            <person name="Sano M."/>
            <person name="Sasaki A."/>
            <person name="Sasakura Y."/>
            <person name="Shoguchi E."/>
            <person name="Shin-i T."/>
            <person name="Spagnuolo A."/>
            <person name="Stainier D."/>
            <person name="Suzuki M.M."/>
            <person name="Tassy O."/>
            <person name="Takatori N."/>
            <person name="Tokuoka M."/>
            <person name="Yagi K."/>
            <person name="Yoshizaki F."/>
            <person name="Wada S."/>
            <person name="Zhang C."/>
            <person name="Hyatt P.D."/>
            <person name="Larimer F."/>
            <person name="Detter C."/>
            <person name="Doggett N."/>
            <person name="Glavina T."/>
            <person name="Hawkins T."/>
            <person name="Richardson P."/>
            <person name="Lucas S."/>
            <person name="Kohara Y."/>
            <person name="Levine M."/>
            <person name="Satoh N."/>
            <person name="Rokhsar D.S."/>
        </authorList>
    </citation>
    <scope>NUCLEOTIDE SEQUENCE [LARGE SCALE GENOMIC DNA]</scope>
</reference>
<keyword evidence="2" id="KW-0677">Repeat</keyword>
<evidence type="ECO:0000256" key="1">
    <source>
        <dbReference type="ARBA" id="ARBA00022448"/>
    </source>
</evidence>
<dbReference type="HOGENOM" id="CLU_1440587_0_0_1"/>
<keyword evidence="6" id="KW-0472">Membrane</keyword>
<keyword evidence="1" id="KW-0813">Transport</keyword>
<keyword evidence="5" id="KW-0407">Ion channel</keyword>
<dbReference type="Ensembl" id="ENSCINT00000036227.1">
    <property type="protein sequence ID" value="ENSCINP00000034319.1"/>
    <property type="gene ID" value="ENSCING00000023299.1"/>
</dbReference>
<reference evidence="7" key="3">
    <citation type="submission" date="2025-08" db="UniProtKB">
        <authorList>
            <consortium name="Ensembl"/>
        </authorList>
    </citation>
    <scope>IDENTIFICATION</scope>
</reference>